<protein>
    <submittedName>
        <fullName evidence="1">Uncharacterized protein</fullName>
    </submittedName>
</protein>
<proteinExistence type="predicted"/>
<evidence type="ECO:0000313" key="1">
    <source>
        <dbReference type="EMBL" id="SVC17081.1"/>
    </source>
</evidence>
<dbReference type="AlphaFoldDB" id="A0A382K332"/>
<gene>
    <name evidence="1" type="ORF">METZ01_LOCUS269935</name>
</gene>
<organism evidence="1">
    <name type="scientific">marine metagenome</name>
    <dbReference type="NCBI Taxonomy" id="408172"/>
    <lineage>
        <taxon>unclassified sequences</taxon>
        <taxon>metagenomes</taxon>
        <taxon>ecological metagenomes</taxon>
    </lineage>
</organism>
<name>A0A382K332_9ZZZZ</name>
<dbReference type="EMBL" id="UINC01077187">
    <property type="protein sequence ID" value="SVC17081.1"/>
    <property type="molecule type" value="Genomic_DNA"/>
</dbReference>
<reference evidence="1" key="1">
    <citation type="submission" date="2018-05" db="EMBL/GenBank/DDBJ databases">
        <authorList>
            <person name="Lanie J.A."/>
            <person name="Ng W.-L."/>
            <person name="Kazmierczak K.M."/>
            <person name="Andrzejewski T.M."/>
            <person name="Davidsen T.M."/>
            <person name="Wayne K.J."/>
            <person name="Tettelin H."/>
            <person name="Glass J.I."/>
            <person name="Rusch D."/>
            <person name="Podicherti R."/>
            <person name="Tsui H.-C.T."/>
            <person name="Winkler M.E."/>
        </authorList>
    </citation>
    <scope>NUCLEOTIDE SEQUENCE</scope>
</reference>
<accession>A0A382K332</accession>
<sequence>MFQDLGDVEFKHSFTLLHKRPESEKRFFKHFFKHMTDEYGPAETRWSYSRGTLGYFTLRFRDYKDAAQFKILI</sequence>